<proteinExistence type="predicted"/>
<dbReference type="Proteomes" id="UP000056925">
    <property type="component" value="Chromosome"/>
</dbReference>
<dbReference type="InterPro" id="IPR003356">
    <property type="entry name" value="DNA_methylase_A-5"/>
</dbReference>
<evidence type="ECO:0000259" key="8">
    <source>
        <dbReference type="Pfam" id="PF02384"/>
    </source>
</evidence>
<dbReference type="GO" id="GO:0032259">
    <property type="term" value="P:methylation"/>
    <property type="evidence" value="ECO:0007669"/>
    <property type="project" value="UniProtKB-KW"/>
</dbReference>
<dbReference type="GO" id="GO:0003677">
    <property type="term" value="F:DNA binding"/>
    <property type="evidence" value="ECO:0007669"/>
    <property type="project" value="InterPro"/>
</dbReference>
<dbReference type="RefSeq" id="WP_148704565.1">
    <property type="nucleotide sequence ID" value="NZ_CP009502.1"/>
</dbReference>
<dbReference type="PRINTS" id="PR00507">
    <property type="entry name" value="N12N6MTFRASE"/>
</dbReference>
<evidence type="ECO:0000256" key="7">
    <source>
        <dbReference type="SAM" id="Coils"/>
    </source>
</evidence>
<evidence type="ECO:0000256" key="4">
    <source>
        <dbReference type="ARBA" id="ARBA00022691"/>
    </source>
</evidence>
<evidence type="ECO:0000313" key="11">
    <source>
        <dbReference type="Proteomes" id="UP000056925"/>
    </source>
</evidence>
<dbReference type="KEGG" id="mthe:MSTHC_2253"/>
<dbReference type="Pfam" id="PF02384">
    <property type="entry name" value="N6_Mtase"/>
    <property type="match status" value="1"/>
</dbReference>
<dbReference type="GO" id="GO:0009007">
    <property type="term" value="F:site-specific DNA-methyltransferase (adenine-specific) activity"/>
    <property type="evidence" value="ECO:0007669"/>
    <property type="project" value="UniProtKB-EC"/>
</dbReference>
<dbReference type="EMBL" id="CP009502">
    <property type="protein sequence ID" value="AKB16571.1"/>
    <property type="molecule type" value="Genomic_DNA"/>
</dbReference>
<accession>A0A0E3L1N3</accession>
<evidence type="ECO:0000259" key="9">
    <source>
        <dbReference type="Pfam" id="PF12161"/>
    </source>
</evidence>
<evidence type="ECO:0000256" key="6">
    <source>
        <dbReference type="ARBA" id="ARBA00047942"/>
    </source>
</evidence>
<dbReference type="InterPro" id="IPR038333">
    <property type="entry name" value="T1MK-like_N_sf"/>
</dbReference>
<evidence type="ECO:0000256" key="1">
    <source>
        <dbReference type="ARBA" id="ARBA00011900"/>
    </source>
</evidence>
<dbReference type="GO" id="GO:0008170">
    <property type="term" value="F:N-methyltransferase activity"/>
    <property type="evidence" value="ECO:0007669"/>
    <property type="project" value="InterPro"/>
</dbReference>
<keyword evidence="2 10" id="KW-0489">Methyltransferase</keyword>
<protein>
    <recommendedName>
        <fullName evidence="1">site-specific DNA-methyltransferase (adenine-specific)</fullName>
        <ecNumber evidence="1">2.1.1.72</ecNumber>
    </recommendedName>
</protein>
<organism evidence="10 11">
    <name type="scientific">Methanosarcina thermophila CHTI-55</name>
    <dbReference type="NCBI Taxonomy" id="1434121"/>
    <lineage>
        <taxon>Archaea</taxon>
        <taxon>Methanobacteriati</taxon>
        <taxon>Methanobacteriota</taxon>
        <taxon>Stenosarchaea group</taxon>
        <taxon>Methanomicrobia</taxon>
        <taxon>Methanosarcinales</taxon>
        <taxon>Methanosarcinaceae</taxon>
        <taxon>Methanosarcina</taxon>
    </lineage>
</organism>
<keyword evidence="3 10" id="KW-0808">Transferase</keyword>
<dbReference type="InterPro" id="IPR022749">
    <property type="entry name" value="D12N6_MeTrfase_N"/>
</dbReference>
<dbReference type="HOGENOM" id="CLU_013049_4_1_2"/>
<feature type="coiled-coil region" evidence="7">
    <location>
        <begin position="478"/>
        <end position="512"/>
    </location>
</feature>
<dbReference type="REBASE" id="108970">
    <property type="entry name" value="M.Mth55ORF2253P"/>
</dbReference>
<evidence type="ECO:0000256" key="5">
    <source>
        <dbReference type="ARBA" id="ARBA00022747"/>
    </source>
</evidence>
<dbReference type="InterPro" id="IPR052916">
    <property type="entry name" value="Type-I_RE_MTase_Subunit"/>
</dbReference>
<sequence>MAKSTAGSNGNGANLGFEEKLWQAADKLRNNMDAAEYKHVVLGLIFLKYISDAFEEMHEKLLSEVDEGADPEDPEEYLAENIFWVPPEARWSYLERSAKQPTIGKIIDDAMTAIERDNSTLKGVLPKNYSREGLDKQRLGELIDLVGTIGLGDKESRSKDVLGRVYEYFLGRFADAEGKRGGQFYTPRSIVKVLVEMIEPYRGRIYDPCCGSGGMFVQSEKFIEAHNGRIENISIFGQESNQTTWRLCKMNLAIRGIDNDGIKWGDSFHNDLHKDLKADFILSNPPFNDSDWNGELLSEDVRWKFGVPPKGNANFAWVQHYIHHLSPSGIAGFVLANGSMSSNTSGEGEIRRKIIEADLVDCMIALPGQLFYNTGIPACLWFIARDKQNSGFRDRRGEVLFIDARNMGVLRDRTHRELTDEEIQRIADTYHAWRGEKVESGKTESGKYEDVPGFCKAATLDEIKKHDFILTPGRYVGFEETEDDDEEFEEKMERLTAELSEQFRKSEELEKKIRENLAGLGYEL</sequence>
<dbReference type="Pfam" id="PF12161">
    <property type="entry name" value="HsdM_N"/>
    <property type="match status" value="1"/>
</dbReference>
<dbReference type="EC" id="2.1.1.72" evidence="1"/>
<dbReference type="PANTHER" id="PTHR42998:SF1">
    <property type="entry name" value="TYPE I RESTRICTION ENZYME HINDI METHYLASE SUBUNIT"/>
    <property type="match status" value="1"/>
</dbReference>
<keyword evidence="7" id="KW-0175">Coiled coil</keyword>
<evidence type="ECO:0000256" key="2">
    <source>
        <dbReference type="ARBA" id="ARBA00022603"/>
    </source>
</evidence>
<dbReference type="Gene3D" id="3.40.50.150">
    <property type="entry name" value="Vaccinia Virus protein VP39"/>
    <property type="match status" value="1"/>
</dbReference>
<dbReference type="CDD" id="cd02440">
    <property type="entry name" value="AdoMet_MTases"/>
    <property type="match status" value="1"/>
</dbReference>
<evidence type="ECO:0000313" key="10">
    <source>
        <dbReference type="EMBL" id="AKB16571.1"/>
    </source>
</evidence>
<dbReference type="PANTHER" id="PTHR42998">
    <property type="entry name" value="TYPE I RESTRICTION ENZYME HINDVIIP M PROTEIN-RELATED"/>
    <property type="match status" value="1"/>
</dbReference>
<keyword evidence="5" id="KW-0680">Restriction system</keyword>
<reference evidence="10 11" key="1">
    <citation type="submission" date="2014-07" db="EMBL/GenBank/DDBJ databases">
        <title>Methanogenic archaea and the global carbon cycle.</title>
        <authorList>
            <person name="Henriksen J.R."/>
            <person name="Luke J."/>
            <person name="Reinhart S."/>
            <person name="Benedict M.N."/>
            <person name="Youngblut N.D."/>
            <person name="Metcalf M.E."/>
            <person name="Whitaker R.J."/>
            <person name="Metcalf W.W."/>
        </authorList>
    </citation>
    <scope>NUCLEOTIDE SEQUENCE [LARGE SCALE GENOMIC DNA]</scope>
    <source>
        <strain evidence="10 11">CHTI-55</strain>
    </source>
</reference>
<dbReference type="PATRIC" id="fig|1434121.4.peg.2736"/>
<feature type="domain" description="N6 adenine-specific DNA methyltransferase N-terminal" evidence="9">
    <location>
        <begin position="18"/>
        <end position="145"/>
    </location>
</feature>
<dbReference type="InterPro" id="IPR002052">
    <property type="entry name" value="DNA_methylase_N6_adenine_CS"/>
</dbReference>
<dbReference type="PROSITE" id="PS00092">
    <property type="entry name" value="N6_MTASE"/>
    <property type="match status" value="1"/>
</dbReference>
<gene>
    <name evidence="10" type="ORF">MSTHC_2253</name>
</gene>
<feature type="domain" description="DNA methylase adenine-specific" evidence="8">
    <location>
        <begin position="158"/>
        <end position="484"/>
    </location>
</feature>
<comment type="catalytic activity">
    <reaction evidence="6">
        <text>a 2'-deoxyadenosine in DNA + S-adenosyl-L-methionine = an N(6)-methyl-2'-deoxyadenosine in DNA + S-adenosyl-L-homocysteine + H(+)</text>
        <dbReference type="Rhea" id="RHEA:15197"/>
        <dbReference type="Rhea" id="RHEA-COMP:12418"/>
        <dbReference type="Rhea" id="RHEA-COMP:12419"/>
        <dbReference type="ChEBI" id="CHEBI:15378"/>
        <dbReference type="ChEBI" id="CHEBI:57856"/>
        <dbReference type="ChEBI" id="CHEBI:59789"/>
        <dbReference type="ChEBI" id="CHEBI:90615"/>
        <dbReference type="ChEBI" id="CHEBI:90616"/>
        <dbReference type="EC" id="2.1.1.72"/>
    </reaction>
</comment>
<dbReference type="AlphaFoldDB" id="A0A0E3L1N3"/>
<name>A0A0E3L1N3_METTE</name>
<dbReference type="GO" id="GO:0009307">
    <property type="term" value="P:DNA restriction-modification system"/>
    <property type="evidence" value="ECO:0007669"/>
    <property type="project" value="UniProtKB-KW"/>
</dbReference>
<evidence type="ECO:0000256" key="3">
    <source>
        <dbReference type="ARBA" id="ARBA00022679"/>
    </source>
</evidence>
<keyword evidence="4" id="KW-0949">S-adenosyl-L-methionine</keyword>
<dbReference type="GeneID" id="41603629"/>
<dbReference type="InterPro" id="IPR029063">
    <property type="entry name" value="SAM-dependent_MTases_sf"/>
</dbReference>
<dbReference type="Gene3D" id="1.20.1260.30">
    <property type="match status" value="1"/>
</dbReference>
<dbReference type="SUPFAM" id="SSF53335">
    <property type="entry name" value="S-adenosyl-L-methionine-dependent methyltransferases"/>
    <property type="match status" value="1"/>
</dbReference>